<evidence type="ECO:0000313" key="6">
    <source>
        <dbReference type="Proteomes" id="UP000277930"/>
    </source>
</evidence>
<evidence type="ECO:0000313" key="5">
    <source>
        <dbReference type="Proteomes" id="UP000254785"/>
    </source>
</evidence>
<gene>
    <name evidence="1" type="ORF">NCTC11126_02449</name>
    <name evidence="2" type="ORF">NCTC9117_01274</name>
    <name evidence="3" type="ORF">NCTC9702_05157</name>
</gene>
<dbReference type="EMBL" id="UARS01000005">
    <property type="protein sequence ID" value="SPW43072.1"/>
    <property type="molecule type" value="Genomic_DNA"/>
</dbReference>
<accession>A0A0J1YY74</accession>
<evidence type="ECO:0000313" key="2">
    <source>
        <dbReference type="EMBL" id="STJ78729.1"/>
    </source>
</evidence>
<name>A0A0J1YY74_ECOLX</name>
<proteinExistence type="predicted"/>
<dbReference type="Proteomes" id="UP000254785">
    <property type="component" value="Unassembled WGS sequence"/>
</dbReference>
<sequence length="30" mass="3425">MEKIRGINILHVPEILEDINVIKILANDNP</sequence>
<evidence type="ECO:0000313" key="4">
    <source>
        <dbReference type="Proteomes" id="UP000250561"/>
    </source>
</evidence>
<reference evidence="4 5" key="1">
    <citation type="submission" date="2018-06" db="EMBL/GenBank/DDBJ databases">
        <authorList>
            <consortium name="Pathogen Informatics"/>
            <person name="Doyle S."/>
        </authorList>
    </citation>
    <scope>NUCLEOTIDE SEQUENCE [LARGE SCALE GENOMIC DNA]</scope>
    <source>
        <strain evidence="1 4">NCTC11126</strain>
        <strain evidence="2 5">NCTC9117</strain>
    </source>
</reference>
<dbReference type="AlphaFoldDB" id="A0A0J1YY74"/>
<dbReference type="EMBL" id="UGDC01000003">
    <property type="protein sequence ID" value="STJ78729.1"/>
    <property type="molecule type" value="Genomic_DNA"/>
</dbReference>
<organism evidence="1 4">
    <name type="scientific">Escherichia coli</name>
    <dbReference type="NCBI Taxonomy" id="562"/>
    <lineage>
        <taxon>Bacteria</taxon>
        <taxon>Pseudomonadati</taxon>
        <taxon>Pseudomonadota</taxon>
        <taxon>Gammaproteobacteria</taxon>
        <taxon>Enterobacterales</taxon>
        <taxon>Enterobacteriaceae</taxon>
        <taxon>Escherichia</taxon>
    </lineage>
</organism>
<dbReference type="EMBL" id="LR134246">
    <property type="protein sequence ID" value="VED37816.1"/>
    <property type="molecule type" value="Genomic_DNA"/>
</dbReference>
<dbReference type="Proteomes" id="UP000250561">
    <property type="component" value="Unassembled WGS sequence"/>
</dbReference>
<protein>
    <submittedName>
        <fullName evidence="1">Uncharacterized protein</fullName>
    </submittedName>
</protein>
<dbReference type="Proteomes" id="UP000277930">
    <property type="component" value="Chromosome 1"/>
</dbReference>
<evidence type="ECO:0000313" key="1">
    <source>
        <dbReference type="EMBL" id="SPW43072.1"/>
    </source>
</evidence>
<evidence type="ECO:0000313" key="3">
    <source>
        <dbReference type="EMBL" id="VED37816.1"/>
    </source>
</evidence>
<reference evidence="3 6" key="2">
    <citation type="submission" date="2018-12" db="EMBL/GenBank/DDBJ databases">
        <authorList>
            <consortium name="Pathogen Informatics"/>
        </authorList>
    </citation>
    <scope>NUCLEOTIDE SEQUENCE [LARGE SCALE GENOMIC DNA]</scope>
    <source>
        <strain evidence="3 6">NCTC9702</strain>
    </source>
</reference>